<dbReference type="Pfam" id="PF12796">
    <property type="entry name" value="Ank_2"/>
    <property type="match status" value="2"/>
</dbReference>
<dbReference type="Proteomes" id="UP000054761">
    <property type="component" value="Unassembled WGS sequence"/>
</dbReference>
<dbReference type="InterPro" id="IPR002110">
    <property type="entry name" value="Ankyrin_rpt"/>
</dbReference>
<dbReference type="OrthoDB" id="5654420at2"/>
<reference evidence="5 6" key="1">
    <citation type="submission" date="2015-11" db="EMBL/GenBank/DDBJ databases">
        <title>Genomic analysis of 38 Legionella species identifies large and diverse effector repertoires.</title>
        <authorList>
            <person name="Burstein D."/>
            <person name="Amaro F."/>
            <person name="Zusman T."/>
            <person name="Lifshitz Z."/>
            <person name="Cohen O."/>
            <person name="Gilbert J.A."/>
            <person name="Pupko T."/>
            <person name="Shuman H.A."/>
            <person name="Segal G."/>
        </authorList>
    </citation>
    <scope>NUCLEOTIDE SEQUENCE [LARGE SCALE GENOMIC DNA]</scope>
    <source>
        <strain evidence="5 6">Bercovier 4</strain>
    </source>
</reference>
<feature type="repeat" description="ANK" evidence="3">
    <location>
        <begin position="667"/>
        <end position="689"/>
    </location>
</feature>
<dbReference type="InterPro" id="IPR024079">
    <property type="entry name" value="MetalloPept_cat_dom_sf"/>
</dbReference>
<gene>
    <name evidence="5" type="ORF">Lisr_0916</name>
</gene>
<dbReference type="PROSITE" id="PS50088">
    <property type="entry name" value="ANK_REPEAT"/>
    <property type="match status" value="2"/>
</dbReference>
<comment type="caution">
    <text evidence="5">The sequence shown here is derived from an EMBL/GenBank/DDBJ whole genome shotgun (WGS) entry which is preliminary data.</text>
</comment>
<dbReference type="SUPFAM" id="SSF48403">
    <property type="entry name" value="Ankyrin repeat"/>
    <property type="match status" value="1"/>
</dbReference>
<dbReference type="GO" id="GO:0008237">
    <property type="term" value="F:metallopeptidase activity"/>
    <property type="evidence" value="ECO:0007669"/>
    <property type="project" value="InterPro"/>
</dbReference>
<evidence type="ECO:0000256" key="3">
    <source>
        <dbReference type="PROSITE-ProRule" id="PRU00023"/>
    </source>
</evidence>
<proteinExistence type="predicted"/>
<dbReference type="RefSeq" id="WP_082636495.1">
    <property type="nucleotide sequence ID" value="NZ_CAAAJA010000044.1"/>
</dbReference>
<keyword evidence="2 3" id="KW-0040">ANK repeat</keyword>
<evidence type="ECO:0000256" key="4">
    <source>
        <dbReference type="SAM" id="MobiDB-lite"/>
    </source>
</evidence>
<evidence type="ECO:0000313" key="6">
    <source>
        <dbReference type="Proteomes" id="UP000054761"/>
    </source>
</evidence>
<dbReference type="SMART" id="SM00248">
    <property type="entry name" value="ANK"/>
    <property type="match status" value="5"/>
</dbReference>
<sequence>MKFNMLYSSGSKLVPVFEFDSADNLNSIKEKFYSALEVSGLKNEAYGFKIQANTLILTHFFSSPPEKMIESFKQLLQTMQTNGLINEEELKKISEQFENQMRKLPYLSSTGKNMGIYSQSSSFFEERTKPEHIQIELDHLDKLKDKYKDDSAVQEGINTWSNMLKGKMQERKQKIDFITKSRKELRRNAVDDNKGLVKKEFSSGRQTLSDWLLLGLYQENYNENSIKLIQAQINDFINNTPGIAKPFLLTAAMWIAFGDIIADFGPDYDLGIKKSLKLIEGGRGREFAEDAKGVYRSKHSVYFKTISEENQSAEDRISTMVHELKHALDKLLYRSYLSPFNVFDHTNAEAWKEMADKIRIYVRVEAPWLEWLNYNSYDKSEWFSELSARLMQGAFLNQLSELREPYQEFAKKALEEFAKDTKVFQDFMVNMLGLNLLSLWEKGEIFQNEFNLSAKDSYLLNEARKQKCTIMALVMKQRLDEEKSALDIVEELQNKGSSLDAIHANAKRFFFPEIKKVAMEKMAAEDPFIAIENIHDKEQLNKALEKTLGADNNQTFNKRELLEHAVKKNNIHAVSWLVREGALKSFKPKKVIKLIAKALARENSALCRELLTYFNEKNINERDGYGHTLLHHSATFGDQELVKFLLDRGADVNAVIKPPPDVWSEVAGFTPLHIAVAEGQMNVVKYLLSLPQIDLTVEDENGRTAMDIAKEKNHSAMIDLLQKKSSIIPARTPFGLFPEKKKEEIEDKHQPSEFFENK</sequence>
<dbReference type="Gene3D" id="3.40.390.10">
    <property type="entry name" value="Collagenase (Catalytic Domain)"/>
    <property type="match status" value="1"/>
</dbReference>
<dbReference type="PATRIC" id="fig|454.4.peg.982"/>
<protein>
    <submittedName>
        <fullName evidence="5">Ankyrin repeat protein</fullName>
    </submittedName>
</protein>
<organism evidence="5 6">
    <name type="scientific">Legionella israelensis</name>
    <dbReference type="NCBI Taxonomy" id="454"/>
    <lineage>
        <taxon>Bacteria</taxon>
        <taxon>Pseudomonadati</taxon>
        <taxon>Pseudomonadota</taxon>
        <taxon>Gammaproteobacteria</taxon>
        <taxon>Legionellales</taxon>
        <taxon>Legionellaceae</taxon>
        <taxon>Legionella</taxon>
    </lineage>
</organism>
<dbReference type="PROSITE" id="PS50297">
    <property type="entry name" value="ANK_REP_REGION"/>
    <property type="match status" value="2"/>
</dbReference>
<evidence type="ECO:0000313" key="5">
    <source>
        <dbReference type="EMBL" id="KTD28113.1"/>
    </source>
</evidence>
<dbReference type="PANTHER" id="PTHR24198:SF165">
    <property type="entry name" value="ANKYRIN REPEAT-CONTAINING PROTEIN-RELATED"/>
    <property type="match status" value="1"/>
</dbReference>
<feature type="repeat" description="ANK" evidence="3">
    <location>
        <begin position="625"/>
        <end position="657"/>
    </location>
</feature>
<dbReference type="AlphaFoldDB" id="A0A0W0W6X0"/>
<evidence type="ECO:0000256" key="2">
    <source>
        <dbReference type="ARBA" id="ARBA00023043"/>
    </source>
</evidence>
<dbReference type="PANTHER" id="PTHR24198">
    <property type="entry name" value="ANKYRIN REPEAT AND PROTEIN KINASE DOMAIN-CONTAINING PROTEIN"/>
    <property type="match status" value="1"/>
</dbReference>
<accession>A0A0W0W6X0</accession>
<dbReference type="InterPro" id="IPR036770">
    <property type="entry name" value="Ankyrin_rpt-contain_sf"/>
</dbReference>
<dbReference type="EMBL" id="LNYH01000043">
    <property type="protein sequence ID" value="KTD28113.1"/>
    <property type="molecule type" value="Genomic_DNA"/>
</dbReference>
<keyword evidence="6" id="KW-1185">Reference proteome</keyword>
<keyword evidence="1" id="KW-0677">Repeat</keyword>
<dbReference type="STRING" id="454.Lisr_0916"/>
<evidence type="ECO:0000256" key="1">
    <source>
        <dbReference type="ARBA" id="ARBA00022737"/>
    </source>
</evidence>
<name>A0A0W0W6X0_9GAMM</name>
<feature type="region of interest" description="Disordered" evidence="4">
    <location>
        <begin position="739"/>
        <end position="758"/>
    </location>
</feature>
<dbReference type="Gene3D" id="1.25.40.20">
    <property type="entry name" value="Ankyrin repeat-containing domain"/>
    <property type="match status" value="1"/>
</dbReference>